<gene>
    <name evidence="2" type="ORF">L9F63_002525</name>
</gene>
<evidence type="ECO:0000259" key="1">
    <source>
        <dbReference type="Pfam" id="PF25569"/>
    </source>
</evidence>
<dbReference type="InterPro" id="IPR028730">
    <property type="entry name" value="ZFYVE26"/>
</dbReference>
<evidence type="ECO:0000313" key="2">
    <source>
        <dbReference type="EMBL" id="KAJ9585735.1"/>
    </source>
</evidence>
<sequence>MMTVLKTSEQQQHWDLMWKPHLLLEQYIMNTRLEVLERMVLEVKPLLLDLPPDSPLSINSIDSMLRTYAGKALDFRVIQKSTFPFEEKLCVSLSVASQQSQEFIIPSIAPSKQDWVPNESVVGYGSVPVRVCDNCYQHLQTNEDVYMNQRMDENLPPFSMNSDESLNPDLLWKLTADETHNATVREEFSFEYAPSVSLCLAILKLHSEHVAHPRFLLDACDRMLQLLQPVGPGTANPEVDYSLVIRMVRSLAIAAKVRHARAGHISGVEQCDQLLSQIDLFNMLVQNRCSALIPAEFLNAHALRRLRDCLVEEEQWLLARDVSLKAGLDSNIVWAAWGKALLKTGHWDEAWNKFIHCFNKRPDTVQPSQNPLLLNEIIQILEESSYITDVKFVEKIEERKNKRNSMQSIQAESVIQGLASLKEICQGMYPQATPLVNAVVIGPKMNHVFYNECCRYLTAYGSNAGIISFYLHHDDLNAALKHVITKEVDKEIFFDVLYIPCLREGLITDLYQALSSFDASFKLWEKYFDFVCKKLEKECMWNVLYQLQLYLKDYMRATMSCIKFYRMGARNYTDLYLNLKHLKSAGQHLNDGLAAVRRRNSNSGYRSDVVPNLAMPLNERKLRHYLKMVELQETVSLFLYECEKEQLKVLQLLPELQLDSSKQLPHKVPTLLGDILECMQIAVLVLICGKSVAEGYHISTRIIDCFKLKSSDVFMTAARKLAHDRRYPDIKQLVECIRNSSDISNADCLTDDILVNCLKLLANKKESGDLESLVKLINATDKRIEGYINCQLLKAAYLLAVKSKRIADVEKILQEARRLGQTQVERLCLQRLEQKEQS</sequence>
<name>A0AAD7ZSD7_DIPPU</name>
<dbReference type="AlphaFoldDB" id="A0AAD7ZSD7"/>
<dbReference type="GO" id="GO:0030496">
    <property type="term" value="C:midbody"/>
    <property type="evidence" value="ECO:0007669"/>
    <property type="project" value="TreeGrafter"/>
</dbReference>
<organism evidence="2 3">
    <name type="scientific">Diploptera punctata</name>
    <name type="common">Pacific beetle cockroach</name>
    <dbReference type="NCBI Taxonomy" id="6984"/>
    <lineage>
        <taxon>Eukaryota</taxon>
        <taxon>Metazoa</taxon>
        <taxon>Ecdysozoa</taxon>
        <taxon>Arthropoda</taxon>
        <taxon>Hexapoda</taxon>
        <taxon>Insecta</taxon>
        <taxon>Pterygota</taxon>
        <taxon>Neoptera</taxon>
        <taxon>Polyneoptera</taxon>
        <taxon>Dictyoptera</taxon>
        <taxon>Blattodea</taxon>
        <taxon>Blaberoidea</taxon>
        <taxon>Blaberidae</taxon>
        <taxon>Diplopterinae</taxon>
        <taxon>Diploptera</taxon>
    </lineage>
</organism>
<reference evidence="2" key="2">
    <citation type="submission" date="2023-05" db="EMBL/GenBank/DDBJ databases">
        <authorList>
            <person name="Fouks B."/>
        </authorList>
    </citation>
    <scope>NUCLEOTIDE SEQUENCE</scope>
    <source>
        <strain evidence="2">Stay&amp;Tobe</strain>
        <tissue evidence="2">Testes</tissue>
    </source>
</reference>
<dbReference type="EMBL" id="JASPKZ010007251">
    <property type="protein sequence ID" value="KAJ9585735.1"/>
    <property type="molecule type" value="Genomic_DNA"/>
</dbReference>
<dbReference type="InterPro" id="IPR057946">
    <property type="entry name" value="TPR_ZFYVE26"/>
</dbReference>
<dbReference type="GO" id="GO:0005813">
    <property type="term" value="C:centrosome"/>
    <property type="evidence" value="ECO:0007669"/>
    <property type="project" value="TreeGrafter"/>
</dbReference>
<accession>A0AAD7ZSD7</accession>
<feature type="domain" description="ZFYVE26-like TPR repeats" evidence="1">
    <location>
        <begin position="711"/>
        <end position="833"/>
    </location>
</feature>
<comment type="caution">
    <text evidence="2">The sequence shown here is derived from an EMBL/GenBank/DDBJ whole genome shotgun (WGS) entry which is preliminary data.</text>
</comment>
<reference evidence="2" key="1">
    <citation type="journal article" date="2023" name="IScience">
        <title>Live-bearing cockroach genome reveals convergent evolutionary mechanisms linked to viviparity in insects and beyond.</title>
        <authorList>
            <person name="Fouks B."/>
            <person name="Harrison M.C."/>
            <person name="Mikhailova A.A."/>
            <person name="Marchal E."/>
            <person name="English S."/>
            <person name="Carruthers M."/>
            <person name="Jennings E.C."/>
            <person name="Chiamaka E.L."/>
            <person name="Frigard R.A."/>
            <person name="Pippel M."/>
            <person name="Attardo G.M."/>
            <person name="Benoit J.B."/>
            <person name="Bornberg-Bauer E."/>
            <person name="Tobe S.S."/>
        </authorList>
    </citation>
    <scope>NUCLEOTIDE SEQUENCE</scope>
    <source>
        <strain evidence="2">Stay&amp;Tobe</strain>
    </source>
</reference>
<dbReference type="GO" id="GO:0000281">
    <property type="term" value="P:mitotic cytokinesis"/>
    <property type="evidence" value="ECO:0007669"/>
    <property type="project" value="InterPro"/>
</dbReference>
<proteinExistence type="predicted"/>
<dbReference type="GO" id="GO:0005765">
    <property type="term" value="C:lysosomal membrane"/>
    <property type="evidence" value="ECO:0007669"/>
    <property type="project" value="TreeGrafter"/>
</dbReference>
<keyword evidence="3" id="KW-1185">Reference proteome</keyword>
<dbReference type="GO" id="GO:0032266">
    <property type="term" value="F:phosphatidylinositol-3-phosphate binding"/>
    <property type="evidence" value="ECO:0007669"/>
    <property type="project" value="InterPro"/>
</dbReference>
<dbReference type="GO" id="GO:0032465">
    <property type="term" value="P:regulation of cytokinesis"/>
    <property type="evidence" value="ECO:0007669"/>
    <property type="project" value="TreeGrafter"/>
</dbReference>
<dbReference type="GO" id="GO:0000724">
    <property type="term" value="P:double-strand break repair via homologous recombination"/>
    <property type="evidence" value="ECO:0007669"/>
    <property type="project" value="InterPro"/>
</dbReference>
<dbReference type="Pfam" id="PF25569">
    <property type="entry name" value="TPR_ZFYVE26"/>
    <property type="match status" value="1"/>
</dbReference>
<dbReference type="Proteomes" id="UP001233999">
    <property type="component" value="Unassembled WGS sequence"/>
</dbReference>
<protein>
    <recommendedName>
        <fullName evidence="1">ZFYVE26-like TPR repeats domain-containing protein</fullName>
    </recommendedName>
</protein>
<dbReference type="PANTHER" id="PTHR46591">
    <property type="entry name" value="ZINC FINGER FYVE DOMAIN-CONTAINING PROTEIN 26"/>
    <property type="match status" value="1"/>
</dbReference>
<evidence type="ECO:0000313" key="3">
    <source>
        <dbReference type="Proteomes" id="UP001233999"/>
    </source>
</evidence>
<dbReference type="PANTHER" id="PTHR46591:SF1">
    <property type="entry name" value="ZINC FINGER FYVE DOMAIN-CONTAINING PROTEIN 26"/>
    <property type="match status" value="1"/>
</dbReference>